<dbReference type="Pfam" id="PF23622">
    <property type="entry name" value="LRR_At1g61320_AtMIF1"/>
    <property type="match status" value="1"/>
</dbReference>
<dbReference type="PANTHER" id="PTHR34145">
    <property type="entry name" value="OS02G0105600 PROTEIN"/>
    <property type="match status" value="1"/>
</dbReference>
<evidence type="ECO:0000313" key="3">
    <source>
        <dbReference type="EMBL" id="OTG25256.1"/>
    </source>
</evidence>
<dbReference type="OMA" id="VHRFRIN"/>
<reference evidence="2 4" key="1">
    <citation type="journal article" date="2017" name="Nature">
        <title>The sunflower genome provides insights into oil metabolism, flowering and Asterid evolution.</title>
        <authorList>
            <person name="Badouin H."/>
            <person name="Gouzy J."/>
            <person name="Grassa C.J."/>
            <person name="Murat F."/>
            <person name="Staton S.E."/>
            <person name="Cottret L."/>
            <person name="Lelandais-Briere C."/>
            <person name="Owens G.L."/>
            <person name="Carrere S."/>
            <person name="Mayjonade B."/>
            <person name="Legrand L."/>
            <person name="Gill N."/>
            <person name="Kane N.C."/>
            <person name="Bowers J.E."/>
            <person name="Hubner S."/>
            <person name="Bellec A."/>
            <person name="Berard A."/>
            <person name="Berges H."/>
            <person name="Blanchet N."/>
            <person name="Boniface M.C."/>
            <person name="Brunel D."/>
            <person name="Catrice O."/>
            <person name="Chaidir N."/>
            <person name="Claudel C."/>
            <person name="Donnadieu C."/>
            <person name="Faraut T."/>
            <person name="Fievet G."/>
            <person name="Helmstetter N."/>
            <person name="King M."/>
            <person name="Knapp S.J."/>
            <person name="Lai Z."/>
            <person name="Le Paslier M.C."/>
            <person name="Lippi Y."/>
            <person name="Lorenzon L."/>
            <person name="Mandel J.R."/>
            <person name="Marage G."/>
            <person name="Marchand G."/>
            <person name="Marquand E."/>
            <person name="Bret-Mestries E."/>
            <person name="Morien E."/>
            <person name="Nambeesan S."/>
            <person name="Nguyen T."/>
            <person name="Pegot-Espagnet P."/>
            <person name="Pouilly N."/>
            <person name="Raftis F."/>
            <person name="Sallet E."/>
            <person name="Schiex T."/>
            <person name="Thomas J."/>
            <person name="Vandecasteele C."/>
            <person name="Vares D."/>
            <person name="Vear F."/>
            <person name="Vautrin S."/>
            <person name="Crespi M."/>
            <person name="Mangin B."/>
            <person name="Burke J.M."/>
            <person name="Salse J."/>
            <person name="Munos S."/>
            <person name="Vincourt P."/>
            <person name="Rieseberg L.H."/>
            <person name="Langlade N.B."/>
        </authorList>
    </citation>
    <scope>NUCLEOTIDE SEQUENCE [LARGE SCALE GENOMIC DNA]</scope>
    <source>
        <strain evidence="4">cv. SF193</strain>
        <tissue evidence="2">Leaves</tissue>
    </source>
</reference>
<dbReference type="InParanoid" id="A0A251UQY0"/>
<organism evidence="3 4">
    <name type="scientific">Helianthus annuus</name>
    <name type="common">Common sunflower</name>
    <dbReference type="NCBI Taxonomy" id="4232"/>
    <lineage>
        <taxon>Eukaryota</taxon>
        <taxon>Viridiplantae</taxon>
        <taxon>Streptophyta</taxon>
        <taxon>Embryophyta</taxon>
        <taxon>Tracheophyta</taxon>
        <taxon>Spermatophyta</taxon>
        <taxon>Magnoliopsida</taxon>
        <taxon>eudicotyledons</taxon>
        <taxon>Gunneridae</taxon>
        <taxon>Pentapetalae</taxon>
        <taxon>asterids</taxon>
        <taxon>campanulids</taxon>
        <taxon>Asterales</taxon>
        <taxon>Asteraceae</taxon>
        <taxon>Asteroideae</taxon>
        <taxon>Heliantheae alliance</taxon>
        <taxon>Heliantheae</taxon>
        <taxon>Helianthus</taxon>
    </lineage>
</organism>
<reference evidence="2" key="3">
    <citation type="submission" date="2020-06" db="EMBL/GenBank/DDBJ databases">
        <title>Helianthus annuus Genome sequencing and assembly Release 2.</title>
        <authorList>
            <person name="Gouzy J."/>
            <person name="Langlade N."/>
            <person name="Munos S."/>
        </authorList>
    </citation>
    <scope>NUCLEOTIDE SEQUENCE</scope>
    <source>
        <tissue evidence="2">Leaves</tissue>
    </source>
</reference>
<dbReference type="SUPFAM" id="SSF52047">
    <property type="entry name" value="RNI-like"/>
    <property type="match status" value="1"/>
</dbReference>
<dbReference type="CDD" id="cd22160">
    <property type="entry name" value="F-box_AtFBL13-like"/>
    <property type="match status" value="1"/>
</dbReference>
<dbReference type="PANTHER" id="PTHR34145:SF68">
    <property type="entry name" value="FBD DOMAIN-CONTAINING PROTEIN"/>
    <property type="match status" value="1"/>
</dbReference>
<dbReference type="EMBL" id="MNCJ02000320">
    <property type="protein sequence ID" value="KAF5805942.1"/>
    <property type="molecule type" value="Genomic_DNA"/>
</dbReference>
<dbReference type="PROSITE" id="PS50181">
    <property type="entry name" value="FBOX"/>
    <property type="match status" value="1"/>
</dbReference>
<accession>A0A251UQY0</accession>
<dbReference type="InterPro" id="IPR036047">
    <property type="entry name" value="F-box-like_dom_sf"/>
</dbReference>
<dbReference type="EMBL" id="CM007894">
    <property type="protein sequence ID" value="OTG25256.1"/>
    <property type="molecule type" value="Genomic_DNA"/>
</dbReference>
<dbReference type="AlphaFoldDB" id="A0A251UQY0"/>
<dbReference type="SMART" id="SM00256">
    <property type="entry name" value="FBOX"/>
    <property type="match status" value="1"/>
</dbReference>
<dbReference type="InterPro" id="IPR053772">
    <property type="entry name" value="At1g61320/At1g61330-like"/>
</dbReference>
<dbReference type="Gramene" id="mRNA:HanXRQr2_Chr05g0215351">
    <property type="protein sequence ID" value="CDS:HanXRQr2_Chr05g0215351.1"/>
    <property type="gene ID" value="HanXRQr2_Chr05g0215351"/>
</dbReference>
<dbReference type="Gene3D" id="3.80.10.10">
    <property type="entry name" value="Ribonuclease Inhibitor"/>
    <property type="match status" value="1"/>
</dbReference>
<gene>
    <name evidence="3" type="ORF">HannXRQ_Chr05g0145681</name>
    <name evidence="2" type="ORF">HanXRQr2_Chr05g0215351</name>
</gene>
<reference evidence="3" key="2">
    <citation type="submission" date="2017-02" db="EMBL/GenBank/DDBJ databases">
        <title>Sunflower complete genome.</title>
        <authorList>
            <person name="Langlade N."/>
            <person name="Munos S."/>
        </authorList>
    </citation>
    <scope>NUCLEOTIDE SEQUENCE [LARGE SCALE GENOMIC DNA]</scope>
    <source>
        <tissue evidence="3">Leaves</tissue>
    </source>
</reference>
<dbReference type="Proteomes" id="UP000215914">
    <property type="component" value="Chromosome 5"/>
</dbReference>
<feature type="domain" description="F-box" evidence="1">
    <location>
        <begin position="19"/>
        <end position="67"/>
    </location>
</feature>
<dbReference type="InterPro" id="IPR053781">
    <property type="entry name" value="F-box_AtFBL13-like"/>
</dbReference>
<dbReference type="InterPro" id="IPR001810">
    <property type="entry name" value="F-box_dom"/>
</dbReference>
<name>A0A251UQY0_HELAN</name>
<protein>
    <submittedName>
        <fullName evidence="2">F-box domain, leucine-rich repeat domain superfamily, F-box-like domain superfamily</fullName>
    </submittedName>
    <submittedName>
        <fullName evidence="3">Putative F-box domain, Leucine-rich repeat domain, L domain-like protein</fullName>
    </submittedName>
</protein>
<dbReference type="Gene3D" id="1.20.1280.50">
    <property type="match status" value="1"/>
</dbReference>
<dbReference type="SUPFAM" id="SSF81383">
    <property type="entry name" value="F-box domain"/>
    <property type="match status" value="1"/>
</dbReference>
<dbReference type="Pfam" id="PF00646">
    <property type="entry name" value="F-box"/>
    <property type="match status" value="1"/>
</dbReference>
<dbReference type="InterPro" id="IPR055357">
    <property type="entry name" value="LRR_At1g61320_AtMIF1"/>
</dbReference>
<proteinExistence type="predicted"/>
<keyword evidence="4" id="KW-1185">Reference proteome</keyword>
<dbReference type="FunCoup" id="A0A251UQY0">
    <property type="interactions" value="258"/>
</dbReference>
<evidence type="ECO:0000313" key="4">
    <source>
        <dbReference type="Proteomes" id="UP000215914"/>
    </source>
</evidence>
<dbReference type="InterPro" id="IPR032675">
    <property type="entry name" value="LRR_dom_sf"/>
</dbReference>
<evidence type="ECO:0000259" key="1">
    <source>
        <dbReference type="PROSITE" id="PS50181"/>
    </source>
</evidence>
<sequence>MTYIYFVKELGCDGSNSDALSITDMPYEILIFILSLLPVKDAVVTSSVTKKWRFLWHGLTHLNFDAMKIFFDNTSLYRLERSKFIEQVNSVIQNYNHPVVHRFRINLGFSDLNQRIIDEWLQFAVNKKVEILELDLNYDFPLILPNSRYVEFVSLKKLYLNNVKLRAAVLEDLLTRSPQIESISIHDSSYMTHIRVAGRHLNVKHFEIVHCRDLQSLYLSDFDLVSFIYKGRPVDICLTNLPKLKEVNLSQALPGLDNKVFNQVSSCASSLQALCITFRRPEVSTEKFNSNYVYRINHQWNLSLFFF</sequence>
<evidence type="ECO:0000313" key="2">
    <source>
        <dbReference type="EMBL" id="KAF5805942.1"/>
    </source>
</evidence>